<feature type="domain" description="N-acetyltransferase" evidence="1">
    <location>
        <begin position="5"/>
        <end position="158"/>
    </location>
</feature>
<proteinExistence type="predicted"/>
<dbReference type="EMBL" id="BLTE01000010">
    <property type="protein sequence ID" value="GFK94522.1"/>
    <property type="molecule type" value="Genomic_DNA"/>
</dbReference>
<dbReference type="PANTHER" id="PTHR43305">
    <property type="entry name" value="FAMILY N-ACETYLTRANSFERASE, PUTATIVE (AFU_ORTHOLOGUE AFUA_2G01380)-RELATED"/>
    <property type="match status" value="1"/>
</dbReference>
<keyword evidence="2" id="KW-0808">Transferase</keyword>
<dbReference type="InterPro" id="IPR052777">
    <property type="entry name" value="Acetyltransferase_Enz"/>
</dbReference>
<dbReference type="InterPro" id="IPR016181">
    <property type="entry name" value="Acyl_CoA_acyltransferase"/>
</dbReference>
<dbReference type="CDD" id="cd04301">
    <property type="entry name" value="NAT_SF"/>
    <property type="match status" value="1"/>
</dbReference>
<dbReference type="PANTHER" id="PTHR43305:SF1">
    <property type="entry name" value="FAMILY N-ACETYLTRANSFERASE, PUTATIVE (AFU_ORTHOLOGUE AFUA_2G01380)-RELATED"/>
    <property type="match status" value="1"/>
</dbReference>
<dbReference type="Gene3D" id="3.40.630.30">
    <property type="match status" value="1"/>
</dbReference>
<accession>A0A6V8LPN8</accession>
<dbReference type="SUPFAM" id="SSF55729">
    <property type="entry name" value="Acyl-CoA N-acyltransferases (Nat)"/>
    <property type="match status" value="1"/>
</dbReference>
<name>A0A6V8LPN8_9BACT</name>
<dbReference type="GO" id="GO:0035447">
    <property type="term" value="F:mycothiol synthase activity"/>
    <property type="evidence" value="ECO:0007669"/>
    <property type="project" value="UniProtKB-EC"/>
</dbReference>
<dbReference type="Pfam" id="PF00583">
    <property type="entry name" value="Acetyltransf_1"/>
    <property type="match status" value="1"/>
</dbReference>
<organism evidence="2 3">
    <name type="scientific">Fundidesulfovibrio magnetotacticus</name>
    <dbReference type="NCBI Taxonomy" id="2730080"/>
    <lineage>
        <taxon>Bacteria</taxon>
        <taxon>Pseudomonadati</taxon>
        <taxon>Thermodesulfobacteriota</taxon>
        <taxon>Desulfovibrionia</taxon>
        <taxon>Desulfovibrionales</taxon>
        <taxon>Desulfovibrionaceae</taxon>
        <taxon>Fundidesulfovibrio</taxon>
    </lineage>
</organism>
<dbReference type="PROSITE" id="PS51186">
    <property type="entry name" value="GNAT"/>
    <property type="match status" value="1"/>
</dbReference>
<dbReference type="Proteomes" id="UP000494245">
    <property type="component" value="Unassembled WGS sequence"/>
</dbReference>
<reference evidence="2 3" key="1">
    <citation type="submission" date="2020-04" db="EMBL/GenBank/DDBJ databases">
        <authorList>
            <consortium name="Desulfovibrio sp. FSS-1 genome sequencing consortium"/>
            <person name="Shimoshige H."/>
            <person name="Kobayashi H."/>
            <person name="Maekawa T."/>
        </authorList>
    </citation>
    <scope>NUCLEOTIDE SEQUENCE [LARGE SCALE GENOMIC DNA]</scope>
    <source>
        <strain evidence="2 3">SIID29052-01</strain>
    </source>
</reference>
<dbReference type="InterPro" id="IPR000182">
    <property type="entry name" value="GNAT_dom"/>
</dbReference>
<evidence type="ECO:0000313" key="2">
    <source>
        <dbReference type="EMBL" id="GFK94522.1"/>
    </source>
</evidence>
<dbReference type="RefSeq" id="WP_173084677.1">
    <property type="nucleotide sequence ID" value="NZ_BLTE01000010.1"/>
</dbReference>
<keyword evidence="2" id="KW-0012">Acyltransferase</keyword>
<gene>
    <name evidence="2" type="primary">mshD</name>
    <name evidence="2" type="ORF">NNJEOMEG_02368</name>
</gene>
<protein>
    <submittedName>
        <fullName evidence="2">Mycothiol acetyltransferase</fullName>
        <ecNumber evidence="2">2.3.1.189</ecNumber>
    </submittedName>
</protein>
<comment type="caution">
    <text evidence="2">The sequence shown here is derived from an EMBL/GenBank/DDBJ whole genome shotgun (WGS) entry which is preliminary data.</text>
</comment>
<dbReference type="AlphaFoldDB" id="A0A6V8LPN8"/>
<dbReference type="EC" id="2.3.1.189" evidence="2"/>
<sequence length="159" mass="17241">MSTLPGIVPAAPQDTEAVRALFRDYQQSLGISLCFQNFETELATLPGRYAPPHGEILLARDAQGPVGCVAMRPLDQPGVCEMKRLFVRPQAQGTGLGRALARAVVAAARAAGYRVMRLDTLPSMGRAIALYESLGFRDIPPYCANPHEGVRYLELDLTT</sequence>
<reference evidence="2 3" key="2">
    <citation type="submission" date="2020-05" db="EMBL/GenBank/DDBJ databases">
        <title>Draft genome sequence of Desulfovibrio sp. strainFSS-1.</title>
        <authorList>
            <person name="Shimoshige H."/>
            <person name="Kobayashi H."/>
            <person name="Maekawa T."/>
        </authorList>
    </citation>
    <scope>NUCLEOTIDE SEQUENCE [LARGE SCALE GENOMIC DNA]</scope>
    <source>
        <strain evidence="2 3">SIID29052-01</strain>
    </source>
</reference>
<evidence type="ECO:0000313" key="3">
    <source>
        <dbReference type="Proteomes" id="UP000494245"/>
    </source>
</evidence>
<keyword evidence="3" id="KW-1185">Reference proteome</keyword>
<evidence type="ECO:0000259" key="1">
    <source>
        <dbReference type="PROSITE" id="PS51186"/>
    </source>
</evidence>